<dbReference type="SUPFAM" id="SSF47473">
    <property type="entry name" value="EF-hand"/>
    <property type="match status" value="1"/>
</dbReference>
<dbReference type="Pfam" id="PF13499">
    <property type="entry name" value="EF-hand_7"/>
    <property type="match status" value="1"/>
</dbReference>
<gene>
    <name evidence="5" type="ORF">PBRASI_LOCUS2969</name>
</gene>
<reference evidence="5" key="1">
    <citation type="submission" date="2021-06" db="EMBL/GenBank/DDBJ databases">
        <authorList>
            <person name="Kallberg Y."/>
            <person name="Tangrot J."/>
            <person name="Rosling A."/>
        </authorList>
    </citation>
    <scope>NUCLEOTIDE SEQUENCE</scope>
    <source>
        <strain evidence="5">BR232B</strain>
    </source>
</reference>
<dbReference type="Gene3D" id="1.10.238.10">
    <property type="entry name" value="EF-hand"/>
    <property type="match status" value="2"/>
</dbReference>
<dbReference type="Proteomes" id="UP000789739">
    <property type="component" value="Unassembled WGS sequence"/>
</dbReference>
<dbReference type="SMART" id="SM00054">
    <property type="entry name" value="EFh"/>
    <property type="match status" value="2"/>
</dbReference>
<dbReference type="AlphaFoldDB" id="A0A9N8ZTV3"/>
<evidence type="ECO:0000313" key="6">
    <source>
        <dbReference type="Proteomes" id="UP000789739"/>
    </source>
</evidence>
<protein>
    <submittedName>
        <fullName evidence="5">7362_t:CDS:1</fullName>
    </submittedName>
</protein>
<keyword evidence="3" id="KW-0106">Calcium</keyword>
<dbReference type="PANTHER" id="PTHR23049">
    <property type="entry name" value="MYOSIN REGULATORY LIGHT CHAIN 2"/>
    <property type="match status" value="1"/>
</dbReference>
<evidence type="ECO:0000259" key="4">
    <source>
        <dbReference type="PROSITE" id="PS50222"/>
    </source>
</evidence>
<evidence type="ECO:0000256" key="1">
    <source>
        <dbReference type="ARBA" id="ARBA00022723"/>
    </source>
</evidence>
<dbReference type="EMBL" id="CAJVPI010000250">
    <property type="protein sequence ID" value="CAG8508186.1"/>
    <property type="molecule type" value="Genomic_DNA"/>
</dbReference>
<sequence length="181" mass="21165">MSTGIALIFRQRKNNVLVEHETPRSRLRRRNSNVFAIFDDKQIIEFQEAFSVIDVDSDGYIDKEDLRDMLHSLGEHPTDHYLDDMINEAPGNINFATFLTLMAGKLCATDTEEDLMKAFEMIDEERKGVIPVDRFRYMMTRMGDRFTDKEFEAMTTGVIDSRNNFHYRDFVRALKHGNIDK</sequence>
<keyword evidence="6" id="KW-1185">Reference proteome</keyword>
<dbReference type="FunFam" id="1.10.238.10:FF:000007">
    <property type="entry name" value="Putative myosin regulatory light chain sqh"/>
    <property type="match status" value="1"/>
</dbReference>
<name>A0A9N8ZTV3_9GLOM</name>
<dbReference type="InterPro" id="IPR050403">
    <property type="entry name" value="Myosin_RLC"/>
</dbReference>
<feature type="domain" description="EF-hand" evidence="4">
    <location>
        <begin position="110"/>
        <end position="145"/>
    </location>
</feature>
<proteinExistence type="predicted"/>
<dbReference type="InterPro" id="IPR002048">
    <property type="entry name" value="EF_hand_dom"/>
</dbReference>
<dbReference type="GO" id="GO:0005509">
    <property type="term" value="F:calcium ion binding"/>
    <property type="evidence" value="ECO:0007669"/>
    <property type="project" value="InterPro"/>
</dbReference>
<feature type="domain" description="EF-hand" evidence="4">
    <location>
        <begin position="41"/>
        <end position="76"/>
    </location>
</feature>
<organism evidence="5 6">
    <name type="scientific">Paraglomus brasilianum</name>
    <dbReference type="NCBI Taxonomy" id="144538"/>
    <lineage>
        <taxon>Eukaryota</taxon>
        <taxon>Fungi</taxon>
        <taxon>Fungi incertae sedis</taxon>
        <taxon>Mucoromycota</taxon>
        <taxon>Glomeromycotina</taxon>
        <taxon>Glomeromycetes</taxon>
        <taxon>Paraglomerales</taxon>
        <taxon>Paraglomeraceae</taxon>
        <taxon>Paraglomus</taxon>
    </lineage>
</organism>
<keyword evidence="1" id="KW-0479">Metal-binding</keyword>
<evidence type="ECO:0000256" key="3">
    <source>
        <dbReference type="ARBA" id="ARBA00022837"/>
    </source>
</evidence>
<evidence type="ECO:0000313" key="5">
    <source>
        <dbReference type="EMBL" id="CAG8508186.1"/>
    </source>
</evidence>
<dbReference type="OrthoDB" id="429467at2759"/>
<dbReference type="PROSITE" id="PS00018">
    <property type="entry name" value="EF_HAND_1"/>
    <property type="match status" value="1"/>
</dbReference>
<keyword evidence="2" id="KW-0677">Repeat</keyword>
<dbReference type="CDD" id="cd00051">
    <property type="entry name" value="EFh"/>
    <property type="match status" value="1"/>
</dbReference>
<accession>A0A9N8ZTV3</accession>
<comment type="caution">
    <text evidence="5">The sequence shown here is derived from an EMBL/GenBank/DDBJ whole genome shotgun (WGS) entry which is preliminary data.</text>
</comment>
<dbReference type="InterPro" id="IPR011992">
    <property type="entry name" value="EF-hand-dom_pair"/>
</dbReference>
<dbReference type="InterPro" id="IPR018247">
    <property type="entry name" value="EF_Hand_1_Ca_BS"/>
</dbReference>
<dbReference type="PROSITE" id="PS50222">
    <property type="entry name" value="EF_HAND_2"/>
    <property type="match status" value="2"/>
</dbReference>
<evidence type="ECO:0000256" key="2">
    <source>
        <dbReference type="ARBA" id="ARBA00022737"/>
    </source>
</evidence>